<keyword evidence="2" id="KW-0489">Methyltransferase</keyword>
<accession>A0A1V8M8H0</accession>
<proteinExistence type="predicted"/>
<reference evidence="2 3" key="1">
    <citation type="submission" date="2015-12" db="EMBL/GenBank/DDBJ databases">
        <authorList>
            <person name="Shamseldin A."/>
            <person name="Moawad H."/>
            <person name="Abd El-Rahim W.M."/>
            <person name="Sadowsky M.J."/>
        </authorList>
    </citation>
    <scope>NUCLEOTIDE SEQUENCE [LARGE SCALE GENOMIC DNA]</scope>
    <source>
        <strain evidence="2 3">WF1</strain>
    </source>
</reference>
<protein>
    <submittedName>
        <fullName evidence="2">Methyltransferase type 11</fullName>
    </submittedName>
</protein>
<organism evidence="2 3">
    <name type="scientific">Methyloprofundus sedimenti</name>
    <dbReference type="NCBI Taxonomy" id="1420851"/>
    <lineage>
        <taxon>Bacteria</taxon>
        <taxon>Pseudomonadati</taxon>
        <taxon>Pseudomonadota</taxon>
        <taxon>Gammaproteobacteria</taxon>
        <taxon>Methylococcales</taxon>
        <taxon>Methylococcaceae</taxon>
        <taxon>Methyloprofundus</taxon>
    </lineage>
</organism>
<dbReference type="EMBL" id="LPUF01000001">
    <property type="protein sequence ID" value="OQK17806.1"/>
    <property type="molecule type" value="Genomic_DNA"/>
</dbReference>
<dbReference type="Gene3D" id="3.40.50.150">
    <property type="entry name" value="Vaccinia Virus protein VP39"/>
    <property type="match status" value="1"/>
</dbReference>
<name>A0A1V8M8H0_9GAMM</name>
<keyword evidence="2" id="KW-0808">Transferase</keyword>
<comment type="caution">
    <text evidence="2">The sequence shown here is derived from an EMBL/GenBank/DDBJ whole genome shotgun (WGS) entry which is preliminary data.</text>
</comment>
<dbReference type="RefSeq" id="WP_080522415.1">
    <property type="nucleotide sequence ID" value="NZ_LPUF01000001.1"/>
</dbReference>
<dbReference type="GO" id="GO:0008757">
    <property type="term" value="F:S-adenosylmethionine-dependent methyltransferase activity"/>
    <property type="evidence" value="ECO:0007669"/>
    <property type="project" value="InterPro"/>
</dbReference>
<evidence type="ECO:0000313" key="3">
    <source>
        <dbReference type="Proteomes" id="UP000191980"/>
    </source>
</evidence>
<dbReference type="InterPro" id="IPR013216">
    <property type="entry name" value="Methyltransf_11"/>
</dbReference>
<evidence type="ECO:0000259" key="1">
    <source>
        <dbReference type="Pfam" id="PF08241"/>
    </source>
</evidence>
<gene>
    <name evidence="2" type="ORF">AU255_08070</name>
</gene>
<dbReference type="STRING" id="1420851.AU255_08070"/>
<dbReference type="Pfam" id="PF08241">
    <property type="entry name" value="Methyltransf_11"/>
    <property type="match status" value="1"/>
</dbReference>
<dbReference type="PANTHER" id="PTHR42912:SF80">
    <property type="entry name" value="METHYLTRANSFERASE DOMAIN-CONTAINING PROTEIN"/>
    <property type="match status" value="1"/>
</dbReference>
<feature type="domain" description="Methyltransferase type 11" evidence="1">
    <location>
        <begin position="43"/>
        <end position="128"/>
    </location>
</feature>
<dbReference type="PANTHER" id="PTHR42912">
    <property type="entry name" value="METHYLTRANSFERASE"/>
    <property type="match status" value="1"/>
</dbReference>
<dbReference type="AlphaFoldDB" id="A0A1V8M8H0"/>
<dbReference type="GO" id="GO:0032259">
    <property type="term" value="P:methylation"/>
    <property type="evidence" value="ECO:0007669"/>
    <property type="project" value="UniProtKB-KW"/>
</dbReference>
<dbReference type="SUPFAM" id="SSF53335">
    <property type="entry name" value="S-adenosyl-L-methionine-dependent methyltransferases"/>
    <property type="match status" value="1"/>
</dbReference>
<dbReference type="Proteomes" id="UP000191980">
    <property type="component" value="Unassembled WGS sequence"/>
</dbReference>
<dbReference type="CDD" id="cd02440">
    <property type="entry name" value="AdoMet_MTases"/>
    <property type="match status" value="1"/>
</dbReference>
<dbReference type="InterPro" id="IPR029063">
    <property type="entry name" value="SAM-dependent_MTases_sf"/>
</dbReference>
<dbReference type="OrthoDB" id="9772751at2"/>
<sequence length="211" mass="23501">MAKITPFEDFSEIYDDWFEKHTDKYAAELLALKCFVPANAYGLEVGVGSGKFADPLGIKIGVEPSPKMADKARKLGIQVLSGIAEDLPIQNSTFDFVLMVTTICFVDDLKKSFQEAFRVLKKDGFILIGFIDKDSELGQVYRANKVKSHFYNIAEFFSTQEVLACLKESGFGNFETKQTIFPGKDTQRIEDGFGTGSFVVIKGFKINKASK</sequence>
<keyword evidence="3" id="KW-1185">Reference proteome</keyword>
<dbReference type="InterPro" id="IPR050508">
    <property type="entry name" value="Methyltransf_Superfamily"/>
</dbReference>
<evidence type="ECO:0000313" key="2">
    <source>
        <dbReference type="EMBL" id="OQK17806.1"/>
    </source>
</evidence>